<dbReference type="GO" id="GO:0004252">
    <property type="term" value="F:serine-type endopeptidase activity"/>
    <property type="evidence" value="ECO:0007669"/>
    <property type="project" value="InterPro"/>
</dbReference>
<dbReference type="AlphaFoldDB" id="A0A9P0DQ45"/>
<dbReference type="Proteomes" id="UP001153737">
    <property type="component" value="Chromosome 8"/>
</dbReference>
<evidence type="ECO:0000313" key="7">
    <source>
        <dbReference type="EMBL" id="CAH1180360.1"/>
    </source>
</evidence>
<sequence length="500" mass="54860">MVDRRSCLHPIFLCLSLLFMVCFSADEDSYAGSKCTNSGIPGICQEVYDCPIAIESLKKWHKHELKRCGFRDVVEIVCCPTLETKSPTLSGQERFNGIEFNDYGDDNDAGEGRVGIRKSLQACNFLGNQSTRVGIIFHIIDGEDAVEKEFPHMAALGYDTDDGLSWDCGASVISNRFLLTAAHCFARSHELKRCGFRDVVEIVCCPTLETKSPTLSGQERFNGIEFNDYGDDNDAGEGRVGIRKSLQACNFLGNQSTRVGIIFHIIDGEDAVEKEFPHMAALGYDTDDGLSWDCGASVISNRFLLTAAHCFARSVRPARARVGVTWLNATNPQDVDILNITTHPSYDPTSKHDDIALVELRDNLTFSDSVYPACLYQGNDDPLGLIVTGWGKTSIGNEDDRSLLLQKAKLSGVPIDQCNTTYVTRSLGSRTILSTQLCAAGKRSDACWGDSGGPIQIREKTGTYSIVGIISYGAGCGGRVPGVYTRVSKYLDWIENIVFR</sequence>
<dbReference type="SMART" id="SM00680">
    <property type="entry name" value="CLIP"/>
    <property type="match status" value="1"/>
</dbReference>
<comment type="similarity">
    <text evidence="3">Belongs to the peptidase S1 family. CLIP subfamily.</text>
</comment>
<dbReference type="EMBL" id="OU896714">
    <property type="protein sequence ID" value="CAH1180360.1"/>
    <property type="molecule type" value="Genomic_DNA"/>
</dbReference>
<dbReference type="SUPFAM" id="SSF50494">
    <property type="entry name" value="Trypsin-like serine proteases"/>
    <property type="match status" value="2"/>
</dbReference>
<dbReference type="InterPro" id="IPR018114">
    <property type="entry name" value="TRYPSIN_HIS"/>
</dbReference>
<dbReference type="CDD" id="cd00190">
    <property type="entry name" value="Tryp_SPc"/>
    <property type="match status" value="1"/>
</dbReference>
<dbReference type="PROSITE" id="PS00135">
    <property type="entry name" value="TRYPSIN_SER"/>
    <property type="match status" value="1"/>
</dbReference>
<keyword evidence="2" id="KW-1015">Disulfide bond</keyword>
<evidence type="ECO:0000256" key="2">
    <source>
        <dbReference type="ARBA" id="ARBA00023157"/>
    </source>
</evidence>
<proteinExistence type="inferred from homology"/>
<dbReference type="PANTHER" id="PTHR24260:SF147">
    <property type="entry name" value="EG:BACR7A4.3 PROTEIN-RELATED"/>
    <property type="match status" value="1"/>
</dbReference>
<dbReference type="GO" id="GO:0006508">
    <property type="term" value="P:proteolysis"/>
    <property type="evidence" value="ECO:0007669"/>
    <property type="project" value="UniProtKB-KW"/>
</dbReference>
<evidence type="ECO:0000256" key="1">
    <source>
        <dbReference type="ARBA" id="ARBA00022729"/>
    </source>
</evidence>
<evidence type="ECO:0000313" key="8">
    <source>
        <dbReference type="Proteomes" id="UP001153737"/>
    </source>
</evidence>
<dbReference type="SMART" id="SM00020">
    <property type="entry name" value="Tryp_SPc"/>
    <property type="match status" value="1"/>
</dbReference>
<keyword evidence="1 5" id="KW-0732">Signal</keyword>
<evidence type="ECO:0000256" key="5">
    <source>
        <dbReference type="SAM" id="SignalP"/>
    </source>
</evidence>
<dbReference type="InterPro" id="IPR001314">
    <property type="entry name" value="Peptidase_S1A"/>
</dbReference>
<dbReference type="FunFam" id="2.40.10.10:FF:000068">
    <property type="entry name" value="transmembrane protease serine 2"/>
    <property type="match status" value="1"/>
</dbReference>
<keyword evidence="8" id="KW-1185">Reference proteome</keyword>
<evidence type="ECO:0000256" key="4">
    <source>
        <dbReference type="RuleBase" id="RU363034"/>
    </source>
</evidence>
<dbReference type="Gene3D" id="2.40.10.10">
    <property type="entry name" value="Trypsin-like serine proteases"/>
    <property type="match status" value="4"/>
</dbReference>
<accession>A0A9P0DQ45</accession>
<dbReference type="PROSITE" id="PS50240">
    <property type="entry name" value="TRYPSIN_DOM"/>
    <property type="match status" value="1"/>
</dbReference>
<organism evidence="7 8">
    <name type="scientific">Phaedon cochleariae</name>
    <name type="common">Mustard beetle</name>
    <dbReference type="NCBI Taxonomy" id="80249"/>
    <lineage>
        <taxon>Eukaryota</taxon>
        <taxon>Metazoa</taxon>
        <taxon>Ecdysozoa</taxon>
        <taxon>Arthropoda</taxon>
        <taxon>Hexapoda</taxon>
        <taxon>Insecta</taxon>
        <taxon>Pterygota</taxon>
        <taxon>Neoptera</taxon>
        <taxon>Endopterygota</taxon>
        <taxon>Coleoptera</taxon>
        <taxon>Polyphaga</taxon>
        <taxon>Cucujiformia</taxon>
        <taxon>Chrysomeloidea</taxon>
        <taxon>Chrysomelidae</taxon>
        <taxon>Chrysomelinae</taxon>
        <taxon>Chrysomelini</taxon>
        <taxon>Phaedon</taxon>
    </lineage>
</organism>
<reference evidence="7" key="1">
    <citation type="submission" date="2022-01" db="EMBL/GenBank/DDBJ databases">
        <authorList>
            <person name="King R."/>
        </authorList>
    </citation>
    <scope>NUCLEOTIDE SEQUENCE</scope>
</reference>
<dbReference type="InterPro" id="IPR009003">
    <property type="entry name" value="Peptidase_S1_PA"/>
</dbReference>
<dbReference type="PROSITE" id="PS00134">
    <property type="entry name" value="TRYPSIN_HIS"/>
    <property type="match status" value="1"/>
</dbReference>
<dbReference type="Pfam" id="PF00089">
    <property type="entry name" value="Trypsin"/>
    <property type="match status" value="2"/>
</dbReference>
<protein>
    <recommendedName>
        <fullName evidence="6">Peptidase S1 domain-containing protein</fullName>
    </recommendedName>
</protein>
<dbReference type="InterPro" id="IPR043504">
    <property type="entry name" value="Peptidase_S1_PA_chymotrypsin"/>
</dbReference>
<dbReference type="PANTHER" id="PTHR24260">
    <property type="match status" value="1"/>
</dbReference>
<feature type="signal peptide" evidence="5">
    <location>
        <begin position="1"/>
        <end position="24"/>
    </location>
</feature>
<dbReference type="InterPro" id="IPR001254">
    <property type="entry name" value="Trypsin_dom"/>
</dbReference>
<feature type="domain" description="Peptidase S1" evidence="6">
    <location>
        <begin position="265"/>
        <end position="499"/>
    </location>
</feature>
<evidence type="ECO:0000256" key="3">
    <source>
        <dbReference type="ARBA" id="ARBA00024195"/>
    </source>
</evidence>
<keyword evidence="4" id="KW-0720">Serine protease</keyword>
<reference evidence="7" key="2">
    <citation type="submission" date="2022-10" db="EMBL/GenBank/DDBJ databases">
        <authorList>
            <consortium name="ENA_rothamsted_submissions"/>
            <consortium name="culmorum"/>
            <person name="King R."/>
        </authorList>
    </citation>
    <scope>NUCLEOTIDE SEQUENCE</scope>
</reference>
<dbReference type="InterPro" id="IPR033116">
    <property type="entry name" value="TRYPSIN_SER"/>
</dbReference>
<gene>
    <name evidence="7" type="ORF">PHAECO_LOCUS11801</name>
</gene>
<name>A0A9P0DQ45_PHACE</name>
<keyword evidence="4" id="KW-0645">Protease</keyword>
<dbReference type="InterPro" id="IPR022700">
    <property type="entry name" value="CLIP"/>
</dbReference>
<feature type="chain" id="PRO_5040452097" description="Peptidase S1 domain-containing protein" evidence="5">
    <location>
        <begin position="25"/>
        <end position="500"/>
    </location>
</feature>
<dbReference type="PRINTS" id="PR00722">
    <property type="entry name" value="CHYMOTRYPSIN"/>
</dbReference>
<evidence type="ECO:0000259" key="6">
    <source>
        <dbReference type="PROSITE" id="PS50240"/>
    </source>
</evidence>
<dbReference type="InterPro" id="IPR051333">
    <property type="entry name" value="CLIP_Serine_Protease"/>
</dbReference>
<keyword evidence="4" id="KW-0378">Hydrolase</keyword>